<dbReference type="GO" id="GO:0008373">
    <property type="term" value="F:sialyltransferase activity"/>
    <property type="evidence" value="ECO:0007669"/>
    <property type="project" value="InterPro"/>
</dbReference>
<keyword evidence="8" id="KW-0333">Golgi apparatus</keyword>
<dbReference type="Gene3D" id="3.90.1480.20">
    <property type="entry name" value="Glycosyl transferase family 29"/>
    <property type="match status" value="1"/>
</dbReference>
<comment type="caution">
    <text evidence="11">The sequence shown here is derived from an EMBL/GenBank/DDBJ whole genome shotgun (WGS) entry which is preliminary data.</text>
</comment>
<dbReference type="PANTHER" id="PTHR13713:SF95">
    <property type="entry name" value="CMP-N-ACETYLNEURAMINATE-BETA-GALACTOSAMIDE- ALPHA-2,3-SIALYLTRANSFERASE 4 ISOFORM 1"/>
    <property type="match status" value="1"/>
</dbReference>
<keyword evidence="12" id="KW-1185">Reference proteome</keyword>
<evidence type="ECO:0000256" key="7">
    <source>
        <dbReference type="ARBA" id="ARBA00022989"/>
    </source>
</evidence>
<comment type="subcellular location">
    <subcellularLocation>
        <location evidence="1">Golgi apparatus membrane</location>
        <topology evidence="1">Single-pass type II membrane protein</topology>
    </subcellularLocation>
</comment>
<dbReference type="InterPro" id="IPR038578">
    <property type="entry name" value="GT29-like_sf"/>
</dbReference>
<evidence type="ECO:0000256" key="2">
    <source>
        <dbReference type="ARBA" id="ARBA00006003"/>
    </source>
</evidence>
<comment type="similarity">
    <text evidence="2">Belongs to the glycosyltransferase 29 family.</text>
</comment>
<dbReference type="FunFam" id="3.90.1480.20:FF:000015">
    <property type="entry name" value="Lactosylceramide alpha-2,3-sialyltransferase"/>
    <property type="match status" value="1"/>
</dbReference>
<keyword evidence="6" id="KW-0735">Signal-anchor</keyword>
<name>A0A401RGH1_CHIPU</name>
<keyword evidence="4" id="KW-0808">Transferase</keyword>
<dbReference type="EMBL" id="BEZZ01002667">
    <property type="protein sequence ID" value="GCC17227.1"/>
    <property type="molecule type" value="Genomic_DNA"/>
</dbReference>
<evidence type="ECO:0000256" key="1">
    <source>
        <dbReference type="ARBA" id="ARBA00004323"/>
    </source>
</evidence>
<sequence length="197" mass="22350">MSFGLFSLYCKRCVIVGNGDTLRNSSLGETINKYDVVIRLNNAPVRGYEEDVGNKTTLRIFYPESTIEDPTVENNLDTLFVLVPFKTADIHWLKAIVYNETKITTGFWRRPAFVKNLDPAKVGILNPYYMFQAATCFLSQPNKGRGNRPTTGFLAVTLGLNYCDEVDVAGFGYPLNQKNGRIHYYDQLSMKYMEVSI</sequence>
<evidence type="ECO:0000256" key="9">
    <source>
        <dbReference type="ARBA" id="ARBA00023136"/>
    </source>
</evidence>
<dbReference type="OMA" id="PESATYN"/>
<evidence type="ECO:0000313" key="11">
    <source>
        <dbReference type="EMBL" id="GCC17227.1"/>
    </source>
</evidence>
<keyword evidence="10" id="KW-0325">Glycoprotein</keyword>
<accession>A0A401RGH1</accession>
<keyword evidence="5" id="KW-0812">Transmembrane</keyword>
<dbReference type="STRING" id="137246.A0A401RGH1"/>
<evidence type="ECO:0000313" key="12">
    <source>
        <dbReference type="Proteomes" id="UP000287033"/>
    </source>
</evidence>
<dbReference type="Proteomes" id="UP000287033">
    <property type="component" value="Unassembled WGS sequence"/>
</dbReference>
<proteinExistence type="inferred from homology"/>
<dbReference type="InterPro" id="IPR051142">
    <property type="entry name" value="Glycosyltransferase_29"/>
</dbReference>
<gene>
    <name evidence="11" type="ORF">chiPu_0020510</name>
</gene>
<dbReference type="PANTHER" id="PTHR13713">
    <property type="entry name" value="SIALYLTRANSFERASE"/>
    <property type="match status" value="1"/>
</dbReference>
<evidence type="ECO:0000256" key="3">
    <source>
        <dbReference type="ARBA" id="ARBA00022676"/>
    </source>
</evidence>
<protein>
    <submittedName>
        <fullName evidence="11">Uncharacterized protein</fullName>
    </submittedName>
</protein>
<evidence type="ECO:0000256" key="6">
    <source>
        <dbReference type="ARBA" id="ARBA00022968"/>
    </source>
</evidence>
<dbReference type="OrthoDB" id="10264956at2759"/>
<organism evidence="11 12">
    <name type="scientific">Chiloscyllium punctatum</name>
    <name type="common">Brownbanded bambooshark</name>
    <name type="synonym">Hemiscyllium punctatum</name>
    <dbReference type="NCBI Taxonomy" id="137246"/>
    <lineage>
        <taxon>Eukaryota</taxon>
        <taxon>Metazoa</taxon>
        <taxon>Chordata</taxon>
        <taxon>Craniata</taxon>
        <taxon>Vertebrata</taxon>
        <taxon>Chondrichthyes</taxon>
        <taxon>Elasmobranchii</taxon>
        <taxon>Galeomorphii</taxon>
        <taxon>Galeoidea</taxon>
        <taxon>Orectolobiformes</taxon>
        <taxon>Hemiscylliidae</taxon>
        <taxon>Chiloscyllium</taxon>
    </lineage>
</organism>
<reference evidence="11 12" key="1">
    <citation type="journal article" date="2018" name="Nat. Ecol. Evol.">
        <title>Shark genomes provide insights into elasmobranch evolution and the origin of vertebrates.</title>
        <authorList>
            <person name="Hara Y"/>
            <person name="Yamaguchi K"/>
            <person name="Onimaru K"/>
            <person name="Kadota M"/>
            <person name="Koyanagi M"/>
            <person name="Keeley SD"/>
            <person name="Tatsumi K"/>
            <person name="Tanaka K"/>
            <person name="Motone F"/>
            <person name="Kageyama Y"/>
            <person name="Nozu R"/>
            <person name="Adachi N"/>
            <person name="Nishimura O"/>
            <person name="Nakagawa R"/>
            <person name="Tanegashima C"/>
            <person name="Kiyatake I"/>
            <person name="Matsumoto R"/>
            <person name="Murakumo K"/>
            <person name="Nishida K"/>
            <person name="Terakita A"/>
            <person name="Kuratani S"/>
            <person name="Sato K"/>
            <person name="Hyodo S Kuraku.S."/>
        </authorList>
    </citation>
    <scope>NUCLEOTIDE SEQUENCE [LARGE SCALE GENOMIC DNA]</scope>
</reference>
<evidence type="ECO:0000256" key="8">
    <source>
        <dbReference type="ARBA" id="ARBA00023034"/>
    </source>
</evidence>
<dbReference type="InterPro" id="IPR001675">
    <property type="entry name" value="Glyco_trans_29"/>
</dbReference>
<keyword evidence="7" id="KW-1133">Transmembrane helix</keyword>
<keyword evidence="3" id="KW-0328">Glycosyltransferase</keyword>
<dbReference type="GO" id="GO:0000139">
    <property type="term" value="C:Golgi membrane"/>
    <property type="evidence" value="ECO:0007669"/>
    <property type="project" value="UniProtKB-SubCell"/>
</dbReference>
<keyword evidence="9" id="KW-0472">Membrane</keyword>
<dbReference type="AlphaFoldDB" id="A0A401RGH1"/>
<dbReference type="GO" id="GO:0009247">
    <property type="term" value="P:glycolipid biosynthetic process"/>
    <property type="evidence" value="ECO:0007669"/>
    <property type="project" value="TreeGrafter"/>
</dbReference>
<evidence type="ECO:0000256" key="5">
    <source>
        <dbReference type="ARBA" id="ARBA00022692"/>
    </source>
</evidence>
<dbReference type="Pfam" id="PF00777">
    <property type="entry name" value="Glyco_transf_29"/>
    <property type="match status" value="1"/>
</dbReference>
<evidence type="ECO:0000256" key="4">
    <source>
        <dbReference type="ARBA" id="ARBA00022679"/>
    </source>
</evidence>
<evidence type="ECO:0000256" key="10">
    <source>
        <dbReference type="ARBA" id="ARBA00023180"/>
    </source>
</evidence>